<evidence type="ECO:0000313" key="2">
    <source>
        <dbReference type="EMBL" id="RAI03328.1"/>
    </source>
</evidence>
<dbReference type="EMBL" id="QHHQ01000001">
    <property type="protein sequence ID" value="RAI03328.1"/>
    <property type="molecule type" value="Genomic_DNA"/>
</dbReference>
<dbReference type="RefSeq" id="WP_111341905.1">
    <property type="nucleotide sequence ID" value="NZ_JAIWKD010000001.1"/>
</dbReference>
<reference evidence="2 3" key="1">
    <citation type="submission" date="2018-05" db="EMBL/GenBank/DDBJ databases">
        <title>Acuticoccus sediminis sp. nov., isolated from deep-sea sediment of Indian Ocean.</title>
        <authorList>
            <person name="Liu X."/>
            <person name="Lai Q."/>
            <person name="Du Y."/>
            <person name="Sun F."/>
            <person name="Zhang X."/>
            <person name="Wang S."/>
            <person name="Shao Z."/>
        </authorList>
    </citation>
    <scope>NUCLEOTIDE SEQUENCE [LARGE SCALE GENOMIC DNA]</scope>
    <source>
        <strain evidence="2 3">PTG4-2</strain>
    </source>
</reference>
<name>A0A8B2NSZ4_9HYPH</name>
<gene>
    <name evidence="2" type="ORF">DLJ53_02075</name>
</gene>
<sequence>MLRTLTAATLILAAVSGPALADPDNRMLGSSWINHPDGSRTHVITNAQFSTALDFNSYNQRIGSRRFSGYNNRHEHKELVNRLRRPGDRVIFGF</sequence>
<feature type="chain" id="PRO_5032363295" evidence="1">
    <location>
        <begin position="22"/>
        <end position="94"/>
    </location>
</feature>
<dbReference type="Proteomes" id="UP000249590">
    <property type="component" value="Unassembled WGS sequence"/>
</dbReference>
<keyword evidence="3" id="KW-1185">Reference proteome</keyword>
<evidence type="ECO:0000256" key="1">
    <source>
        <dbReference type="SAM" id="SignalP"/>
    </source>
</evidence>
<feature type="signal peptide" evidence="1">
    <location>
        <begin position="1"/>
        <end position="21"/>
    </location>
</feature>
<proteinExistence type="predicted"/>
<organism evidence="2 3">
    <name type="scientific">Acuticoccus sediminis</name>
    <dbReference type="NCBI Taxonomy" id="2184697"/>
    <lineage>
        <taxon>Bacteria</taxon>
        <taxon>Pseudomonadati</taxon>
        <taxon>Pseudomonadota</taxon>
        <taxon>Alphaproteobacteria</taxon>
        <taxon>Hyphomicrobiales</taxon>
        <taxon>Amorphaceae</taxon>
        <taxon>Acuticoccus</taxon>
    </lineage>
</organism>
<comment type="caution">
    <text evidence="2">The sequence shown here is derived from an EMBL/GenBank/DDBJ whole genome shotgun (WGS) entry which is preliminary data.</text>
</comment>
<dbReference type="AlphaFoldDB" id="A0A8B2NSZ4"/>
<protein>
    <submittedName>
        <fullName evidence="2">Uncharacterized protein</fullName>
    </submittedName>
</protein>
<accession>A0A8B2NSZ4</accession>
<keyword evidence="1" id="KW-0732">Signal</keyword>
<evidence type="ECO:0000313" key="3">
    <source>
        <dbReference type="Proteomes" id="UP000249590"/>
    </source>
</evidence>